<gene>
    <name evidence="1" type="ORF">EVAR_74503_1</name>
</gene>
<reference evidence="1 2" key="1">
    <citation type="journal article" date="2019" name="Commun. Biol.">
        <title>The bagworm genome reveals a unique fibroin gene that provides high tensile strength.</title>
        <authorList>
            <person name="Kono N."/>
            <person name="Nakamura H."/>
            <person name="Ohtoshi R."/>
            <person name="Tomita M."/>
            <person name="Numata K."/>
            <person name="Arakawa K."/>
        </authorList>
    </citation>
    <scope>NUCLEOTIDE SEQUENCE [LARGE SCALE GENOMIC DNA]</scope>
</reference>
<evidence type="ECO:0000313" key="2">
    <source>
        <dbReference type="Proteomes" id="UP000299102"/>
    </source>
</evidence>
<keyword evidence="2" id="KW-1185">Reference proteome</keyword>
<name>A0A4C1TCN0_EUMVA</name>
<accession>A0A4C1TCN0</accession>
<evidence type="ECO:0000313" key="1">
    <source>
        <dbReference type="EMBL" id="GBP11865.1"/>
    </source>
</evidence>
<dbReference type="EMBL" id="BGZK01000048">
    <property type="protein sequence ID" value="GBP11865.1"/>
    <property type="molecule type" value="Genomic_DNA"/>
</dbReference>
<dbReference type="AlphaFoldDB" id="A0A4C1TCN0"/>
<proteinExistence type="predicted"/>
<dbReference type="Proteomes" id="UP000299102">
    <property type="component" value="Unassembled WGS sequence"/>
</dbReference>
<organism evidence="1 2">
    <name type="scientific">Eumeta variegata</name>
    <name type="common">Bagworm moth</name>
    <name type="synonym">Eumeta japonica</name>
    <dbReference type="NCBI Taxonomy" id="151549"/>
    <lineage>
        <taxon>Eukaryota</taxon>
        <taxon>Metazoa</taxon>
        <taxon>Ecdysozoa</taxon>
        <taxon>Arthropoda</taxon>
        <taxon>Hexapoda</taxon>
        <taxon>Insecta</taxon>
        <taxon>Pterygota</taxon>
        <taxon>Neoptera</taxon>
        <taxon>Endopterygota</taxon>
        <taxon>Lepidoptera</taxon>
        <taxon>Glossata</taxon>
        <taxon>Ditrysia</taxon>
        <taxon>Tineoidea</taxon>
        <taxon>Psychidae</taxon>
        <taxon>Oiketicinae</taxon>
        <taxon>Eumeta</taxon>
    </lineage>
</organism>
<protein>
    <submittedName>
        <fullName evidence="1">Uncharacterized protein</fullName>
    </submittedName>
</protein>
<sequence>MALKPTKKLPLTKILVGSPISKYGIIDPAHQWPSGGGGELILNLGRKYSAVSSANNTNCTPEDGRGISFVYEEYRRGERMEP</sequence>
<comment type="caution">
    <text evidence="1">The sequence shown here is derived from an EMBL/GenBank/DDBJ whole genome shotgun (WGS) entry which is preliminary data.</text>
</comment>